<gene>
    <name evidence="9" type="ORF">ENQ20_18565</name>
</gene>
<dbReference type="PANTHER" id="PTHR43744:SF6">
    <property type="entry name" value="ABC TRANSPORTER PERMEASE PROTEIN YESQ-RELATED"/>
    <property type="match status" value="1"/>
</dbReference>
<organism evidence="9">
    <name type="scientific">Caldilinea aerophila</name>
    <dbReference type="NCBI Taxonomy" id="133453"/>
    <lineage>
        <taxon>Bacteria</taxon>
        <taxon>Bacillati</taxon>
        <taxon>Chloroflexota</taxon>
        <taxon>Caldilineae</taxon>
        <taxon>Caldilineales</taxon>
        <taxon>Caldilineaceae</taxon>
        <taxon>Caldilinea</taxon>
    </lineage>
</organism>
<keyword evidence="3" id="KW-1003">Cell membrane</keyword>
<feature type="domain" description="ABC transmembrane type-1" evidence="8">
    <location>
        <begin position="49"/>
        <end position="240"/>
    </location>
</feature>
<dbReference type="EMBL" id="DSMG01000193">
    <property type="protein sequence ID" value="HDX33464.1"/>
    <property type="molecule type" value="Genomic_DNA"/>
</dbReference>
<comment type="similarity">
    <text evidence="7">Belongs to the binding-protein-dependent transport system permease family.</text>
</comment>
<dbReference type="CDD" id="cd06261">
    <property type="entry name" value="TM_PBP2"/>
    <property type="match status" value="1"/>
</dbReference>
<evidence type="ECO:0000256" key="6">
    <source>
        <dbReference type="ARBA" id="ARBA00023136"/>
    </source>
</evidence>
<keyword evidence="4 7" id="KW-0812">Transmembrane</keyword>
<keyword evidence="6 7" id="KW-0472">Membrane</keyword>
<feature type="transmembrane region" description="Helical" evidence="7">
    <location>
        <begin position="117"/>
        <end position="136"/>
    </location>
</feature>
<evidence type="ECO:0000256" key="2">
    <source>
        <dbReference type="ARBA" id="ARBA00022448"/>
    </source>
</evidence>
<reference evidence="9" key="1">
    <citation type="journal article" date="2020" name="mSystems">
        <title>Genome- and Community-Level Interaction Insights into Carbon Utilization and Element Cycling Functions of Hydrothermarchaeota in Hydrothermal Sediment.</title>
        <authorList>
            <person name="Zhou Z."/>
            <person name="Liu Y."/>
            <person name="Xu W."/>
            <person name="Pan J."/>
            <person name="Luo Z.H."/>
            <person name="Li M."/>
        </authorList>
    </citation>
    <scope>NUCLEOTIDE SEQUENCE [LARGE SCALE GENOMIC DNA]</scope>
    <source>
        <strain evidence="9">SpSt-289</strain>
    </source>
</reference>
<evidence type="ECO:0000313" key="9">
    <source>
        <dbReference type="EMBL" id="HDX33464.1"/>
    </source>
</evidence>
<keyword evidence="2 7" id="KW-0813">Transport</keyword>
<protein>
    <submittedName>
        <fullName evidence="9">Carbohydrate ABC transporter permease</fullName>
    </submittedName>
</protein>
<evidence type="ECO:0000259" key="8">
    <source>
        <dbReference type="PROSITE" id="PS50928"/>
    </source>
</evidence>
<feature type="transmembrane region" description="Helical" evidence="7">
    <location>
        <begin position="84"/>
        <end position="105"/>
    </location>
</feature>
<evidence type="ECO:0000256" key="1">
    <source>
        <dbReference type="ARBA" id="ARBA00004651"/>
    </source>
</evidence>
<sequence>MSLPFIWLVISSFKPLEKIFIFPPEWIPNPFRPQNYIEALVYKPFGLYLFNTMKIVVLNLVAVILTASFCGYGFARIRFPGRDFWFALVLSTLMIPYFVLMVPQFIMFSRLGWVDTFYPLTVPLFFGGGAFNIFLFRQFFRSLPEELADAGRIDGCSEFGIYWRIMMPLSKPALATVAIFTFLAAWNDYIGPLLYLRSDSNFTVAIGLATFRSVMRTEWNLLMAASTAMILPVIALFFLAQRYFVEGIVLSGLKG</sequence>
<dbReference type="Pfam" id="PF00528">
    <property type="entry name" value="BPD_transp_1"/>
    <property type="match status" value="1"/>
</dbReference>
<dbReference type="Gene3D" id="1.10.3720.10">
    <property type="entry name" value="MetI-like"/>
    <property type="match status" value="1"/>
</dbReference>
<dbReference type="GO" id="GO:0055085">
    <property type="term" value="P:transmembrane transport"/>
    <property type="evidence" value="ECO:0007669"/>
    <property type="project" value="InterPro"/>
</dbReference>
<dbReference type="InterPro" id="IPR000515">
    <property type="entry name" value="MetI-like"/>
</dbReference>
<feature type="transmembrane region" description="Helical" evidence="7">
    <location>
        <begin position="55"/>
        <end position="75"/>
    </location>
</feature>
<dbReference type="PANTHER" id="PTHR43744">
    <property type="entry name" value="ABC TRANSPORTER PERMEASE PROTEIN MG189-RELATED-RELATED"/>
    <property type="match status" value="1"/>
</dbReference>
<dbReference type="SUPFAM" id="SSF161098">
    <property type="entry name" value="MetI-like"/>
    <property type="match status" value="1"/>
</dbReference>
<feature type="transmembrane region" description="Helical" evidence="7">
    <location>
        <begin position="173"/>
        <end position="195"/>
    </location>
</feature>
<evidence type="ECO:0000256" key="5">
    <source>
        <dbReference type="ARBA" id="ARBA00022989"/>
    </source>
</evidence>
<evidence type="ECO:0000256" key="4">
    <source>
        <dbReference type="ARBA" id="ARBA00022692"/>
    </source>
</evidence>
<evidence type="ECO:0000256" key="3">
    <source>
        <dbReference type="ARBA" id="ARBA00022475"/>
    </source>
</evidence>
<comment type="subcellular location">
    <subcellularLocation>
        <location evidence="1 7">Cell membrane</location>
        <topology evidence="1 7">Multi-pass membrane protein</topology>
    </subcellularLocation>
</comment>
<evidence type="ECO:0000256" key="7">
    <source>
        <dbReference type="RuleBase" id="RU363032"/>
    </source>
</evidence>
<name>A0A7C1JFS7_9CHLR</name>
<comment type="caution">
    <text evidence="9">The sequence shown here is derived from an EMBL/GenBank/DDBJ whole genome shotgun (WGS) entry which is preliminary data.</text>
</comment>
<dbReference type="GO" id="GO:0005886">
    <property type="term" value="C:plasma membrane"/>
    <property type="evidence" value="ECO:0007669"/>
    <property type="project" value="UniProtKB-SubCell"/>
</dbReference>
<dbReference type="AlphaFoldDB" id="A0A7C1JFS7"/>
<dbReference type="InterPro" id="IPR035906">
    <property type="entry name" value="MetI-like_sf"/>
</dbReference>
<accession>A0A7C1JFS7</accession>
<keyword evidence="5 7" id="KW-1133">Transmembrane helix</keyword>
<feature type="transmembrane region" description="Helical" evidence="7">
    <location>
        <begin position="221"/>
        <end position="240"/>
    </location>
</feature>
<proteinExistence type="inferred from homology"/>
<dbReference type="PROSITE" id="PS50928">
    <property type="entry name" value="ABC_TM1"/>
    <property type="match status" value="1"/>
</dbReference>